<proteinExistence type="predicted"/>
<dbReference type="InterPro" id="IPR049040">
    <property type="entry name" value="RMC1_N"/>
</dbReference>
<feature type="non-terminal residue" evidence="3">
    <location>
        <position position="624"/>
    </location>
</feature>
<name>A0A1V9Z9Y2_9STRA</name>
<evidence type="ECO:0000259" key="1">
    <source>
        <dbReference type="Pfam" id="PF07035"/>
    </source>
</evidence>
<dbReference type="STRING" id="74557.A0A1V9Z9Y2"/>
<dbReference type="Proteomes" id="UP000243217">
    <property type="component" value="Unassembled WGS sequence"/>
</dbReference>
<feature type="domain" description="Regulator of MON1-CCZ1 complex N-terminal" evidence="2">
    <location>
        <begin position="19"/>
        <end position="139"/>
    </location>
</feature>
<evidence type="ECO:0000259" key="2">
    <source>
        <dbReference type="Pfam" id="PF21029"/>
    </source>
</evidence>
<dbReference type="EMBL" id="JNBS01002163">
    <property type="protein sequence ID" value="OQR94818.1"/>
    <property type="molecule type" value="Genomic_DNA"/>
</dbReference>
<dbReference type="AlphaFoldDB" id="A0A1V9Z9Y2"/>
<protein>
    <submittedName>
        <fullName evidence="3">Uncharacterized protein</fullName>
    </submittedName>
</protein>
<dbReference type="PANTHER" id="PTHR12897">
    <property type="entry name" value="COLON CANCER-ASSOCIATED PROTEIN MIC1"/>
    <property type="match status" value="1"/>
</dbReference>
<comment type="caution">
    <text evidence="3">The sequence shown here is derived from an EMBL/GenBank/DDBJ whole genome shotgun (WGS) entry which is preliminary data.</text>
</comment>
<gene>
    <name evidence="3" type="ORF">THRCLA_08077</name>
</gene>
<evidence type="ECO:0000313" key="4">
    <source>
        <dbReference type="Proteomes" id="UP000243217"/>
    </source>
</evidence>
<dbReference type="InterPro" id="IPR040371">
    <property type="entry name" value="RMC1"/>
</dbReference>
<accession>A0A1V9Z9Y2</accession>
<feature type="domain" description="Mic1" evidence="1">
    <location>
        <begin position="343"/>
        <end position="540"/>
    </location>
</feature>
<dbReference type="GO" id="GO:0031902">
    <property type="term" value="C:late endosome membrane"/>
    <property type="evidence" value="ECO:0007669"/>
    <property type="project" value="TreeGrafter"/>
</dbReference>
<evidence type="ECO:0000313" key="3">
    <source>
        <dbReference type="EMBL" id="OQR94818.1"/>
    </source>
</evidence>
<keyword evidence="4" id="KW-1185">Reference proteome</keyword>
<dbReference type="InterPro" id="IPR009755">
    <property type="entry name" value="RMC1_C"/>
</dbReference>
<reference evidence="3 4" key="1">
    <citation type="journal article" date="2014" name="Genome Biol. Evol.">
        <title>The secreted proteins of Achlya hypogyna and Thraustotheca clavata identify the ancestral oomycete secretome and reveal gene acquisitions by horizontal gene transfer.</title>
        <authorList>
            <person name="Misner I."/>
            <person name="Blouin N."/>
            <person name="Leonard G."/>
            <person name="Richards T.A."/>
            <person name="Lane C.E."/>
        </authorList>
    </citation>
    <scope>NUCLEOTIDE SEQUENCE [LARGE SCALE GENOMIC DNA]</scope>
    <source>
        <strain evidence="3 4">ATCC 34112</strain>
    </source>
</reference>
<sequence length="624" mass="71918">MVNVELREISLSVEGNWWYDEGNACVIALVERNGRVSLSVKWVKEQKFMLGMIGSYPKGTLFLSAKLSMDGLFLALQRSDVEIEIAVLKEPHHRFNIMCKRTARILGIVWSSKIAYLKSMTEYLVLITTEGLEFYKVSQIKCRFHRLVAHTIYQYWYNPLGHLLLLNTGEKANEYRPYILESSIITICSKLIIRLQRQDVIYLATLYKTQYIVHSSVNQLLFYHVEAGCDTKCVRALALPFPHEAKLQFAVVDDILIAYSNGFDVACFYDIAIDTPGPILPPLPLKVPVPGAWQFYFPNYACSMDNCTWTEIHLELYAIAQCAGRRTDVLIPFLLRRNDAVAAKTCILQSLSSRMIEEAHVDELTGYFLQLHRIYQAAVLERSACDSWPSPSITSSDQETTSLDFIDLREFKHNRLVILQHECLLHLWLPLFETLSPQQFHLYLVSYLHTLQVCKVLIDPNLLVLYIQVMVARQLCHESLILLANQSDSILVAQELEKHSSSYRPYFQIVLDIYHRLGTVDQVLRMLLDDGNVTMAFRLALRYFHKHEELPALCTPLWFFTKVVHAVRKARSMCWQWFSGLHLLLVAIEPQVITSGTLANMYKSPFPSEYFYNKEMAKAMATKF</sequence>
<dbReference type="OrthoDB" id="26384at2759"/>
<dbReference type="GO" id="GO:0035658">
    <property type="term" value="C:Mon1-Ccz1 complex"/>
    <property type="evidence" value="ECO:0007669"/>
    <property type="project" value="InterPro"/>
</dbReference>
<dbReference type="Pfam" id="PF07035">
    <property type="entry name" value="RMC1_C"/>
    <property type="match status" value="1"/>
</dbReference>
<organism evidence="3 4">
    <name type="scientific">Thraustotheca clavata</name>
    <dbReference type="NCBI Taxonomy" id="74557"/>
    <lineage>
        <taxon>Eukaryota</taxon>
        <taxon>Sar</taxon>
        <taxon>Stramenopiles</taxon>
        <taxon>Oomycota</taxon>
        <taxon>Saprolegniomycetes</taxon>
        <taxon>Saprolegniales</taxon>
        <taxon>Achlyaceae</taxon>
        <taxon>Thraustotheca</taxon>
    </lineage>
</organism>
<dbReference type="GO" id="GO:0010506">
    <property type="term" value="P:regulation of autophagy"/>
    <property type="evidence" value="ECO:0007669"/>
    <property type="project" value="InterPro"/>
</dbReference>
<dbReference type="GO" id="GO:0005765">
    <property type="term" value="C:lysosomal membrane"/>
    <property type="evidence" value="ECO:0007669"/>
    <property type="project" value="TreeGrafter"/>
</dbReference>
<dbReference type="PANTHER" id="PTHR12897:SF4">
    <property type="entry name" value="REGULATOR OF MON1-CCZ1 COMPLEX"/>
    <property type="match status" value="1"/>
</dbReference>
<dbReference type="Pfam" id="PF21029">
    <property type="entry name" value="RMC1_N"/>
    <property type="match status" value="1"/>
</dbReference>